<protein>
    <submittedName>
        <fullName evidence="1">Uncharacterized protein</fullName>
    </submittedName>
</protein>
<name>A0A016WKN0_9BILA</name>
<reference evidence="2" key="1">
    <citation type="journal article" date="2015" name="Nat. Genet.">
        <title>The genome and transcriptome of the zoonotic hookworm Ancylostoma ceylanicum identify infection-specific gene families.</title>
        <authorList>
            <person name="Schwarz E.M."/>
            <person name="Hu Y."/>
            <person name="Antoshechkin I."/>
            <person name="Miller M.M."/>
            <person name="Sternberg P.W."/>
            <person name="Aroian R.V."/>
        </authorList>
    </citation>
    <scope>NUCLEOTIDE SEQUENCE</scope>
    <source>
        <strain evidence="2">HY135</strain>
    </source>
</reference>
<comment type="caution">
    <text evidence="1">The sequence shown here is derived from an EMBL/GenBank/DDBJ whole genome shotgun (WGS) entry which is preliminary data.</text>
</comment>
<organism evidence="1 2">
    <name type="scientific">Ancylostoma ceylanicum</name>
    <dbReference type="NCBI Taxonomy" id="53326"/>
    <lineage>
        <taxon>Eukaryota</taxon>
        <taxon>Metazoa</taxon>
        <taxon>Ecdysozoa</taxon>
        <taxon>Nematoda</taxon>
        <taxon>Chromadorea</taxon>
        <taxon>Rhabditida</taxon>
        <taxon>Rhabditina</taxon>
        <taxon>Rhabditomorpha</taxon>
        <taxon>Strongyloidea</taxon>
        <taxon>Ancylostomatidae</taxon>
        <taxon>Ancylostomatinae</taxon>
        <taxon>Ancylostoma</taxon>
    </lineage>
</organism>
<gene>
    <name evidence="1" type="primary">Acey_s0651.g1144</name>
    <name evidence="1" type="ORF">Y032_0651g1144</name>
</gene>
<evidence type="ECO:0000313" key="1">
    <source>
        <dbReference type="EMBL" id="EYC39553.1"/>
    </source>
</evidence>
<proteinExistence type="predicted"/>
<dbReference type="AlphaFoldDB" id="A0A016WKN0"/>
<evidence type="ECO:0000313" key="2">
    <source>
        <dbReference type="Proteomes" id="UP000024635"/>
    </source>
</evidence>
<accession>A0A016WKN0</accession>
<sequence>MMTSCMIHISYNNSYNILRFRFSGGLAWKVPFISVNVDILLQQHSPEFEGVDSLEFQRKTNDYKDTRWIALGEYSY</sequence>
<keyword evidence="2" id="KW-1185">Reference proteome</keyword>
<dbReference type="Proteomes" id="UP000024635">
    <property type="component" value="Unassembled WGS sequence"/>
</dbReference>
<dbReference type="EMBL" id="JARK01000251">
    <property type="protein sequence ID" value="EYC39553.1"/>
    <property type="molecule type" value="Genomic_DNA"/>
</dbReference>